<dbReference type="Proteomes" id="UP000681526">
    <property type="component" value="Unassembled WGS sequence"/>
</dbReference>
<dbReference type="InterPro" id="IPR050768">
    <property type="entry name" value="UPF0353/GerABKA_families"/>
</dbReference>
<comment type="similarity">
    <text evidence="1">Belongs to the GerABKA family.</text>
</comment>
<feature type="transmembrane region" description="Helical" evidence="3">
    <location>
        <begin position="371"/>
        <end position="392"/>
    </location>
</feature>
<evidence type="ECO:0000256" key="3">
    <source>
        <dbReference type="SAM" id="Phobius"/>
    </source>
</evidence>
<keyword evidence="2 3" id="KW-0472">Membrane</keyword>
<keyword evidence="5" id="KW-1185">Reference proteome</keyword>
<dbReference type="Pfam" id="PF03323">
    <property type="entry name" value="GerA"/>
    <property type="match status" value="1"/>
</dbReference>
<gene>
    <name evidence="4" type="primary">txxe 957-GerA</name>
    <name evidence="4" type="ORF">TXXE_06615</name>
</gene>
<reference evidence="4 5" key="1">
    <citation type="submission" date="2021-04" db="EMBL/GenBank/DDBJ databases">
        <authorList>
            <person name="Rakotoarivonina H."/>
        </authorList>
    </citation>
    <scope>NUCLEOTIDE SEQUENCE [LARGE SCALE GENOMIC DNA]</scope>
    <source>
        <strain evidence="4 5">XE</strain>
    </source>
</reference>
<evidence type="ECO:0000313" key="5">
    <source>
        <dbReference type="Proteomes" id="UP000681526"/>
    </source>
</evidence>
<accession>A0ABM8V2F7</accession>
<name>A0ABM8V2F7_THEXY</name>
<dbReference type="PANTHER" id="PTHR22550:SF5">
    <property type="entry name" value="LEUCINE ZIPPER PROTEIN 4"/>
    <property type="match status" value="1"/>
</dbReference>
<feature type="transmembrane region" description="Helical" evidence="3">
    <location>
        <begin position="398"/>
        <end position="419"/>
    </location>
</feature>
<dbReference type="InterPro" id="IPR004995">
    <property type="entry name" value="Spore_Ger"/>
</dbReference>
<evidence type="ECO:0000256" key="1">
    <source>
        <dbReference type="ARBA" id="ARBA00005278"/>
    </source>
</evidence>
<dbReference type="EMBL" id="CAJRAY010000026">
    <property type="protein sequence ID" value="CAG5082978.1"/>
    <property type="molecule type" value="Genomic_DNA"/>
</dbReference>
<feature type="transmembrane region" description="Helical" evidence="3">
    <location>
        <begin position="265"/>
        <end position="286"/>
    </location>
</feature>
<dbReference type="PANTHER" id="PTHR22550">
    <property type="entry name" value="SPORE GERMINATION PROTEIN"/>
    <property type="match status" value="1"/>
</dbReference>
<keyword evidence="3" id="KW-0812">Transmembrane</keyword>
<feature type="transmembrane region" description="Helical" evidence="3">
    <location>
        <begin position="307"/>
        <end position="326"/>
    </location>
</feature>
<feature type="transmembrane region" description="Helical" evidence="3">
    <location>
        <begin position="431"/>
        <end position="454"/>
    </location>
</feature>
<comment type="caution">
    <text evidence="4">The sequence shown here is derived from an EMBL/GenBank/DDBJ whole genome shotgun (WGS) entry which is preliminary data.</text>
</comment>
<dbReference type="PIRSF" id="PIRSF005690">
    <property type="entry name" value="GerBA"/>
    <property type="match status" value="1"/>
</dbReference>
<proteinExistence type="inferred from homology"/>
<dbReference type="RefSeq" id="WP_213483949.1">
    <property type="nucleotide sequence ID" value="NZ_CAJRAY010000026.1"/>
</dbReference>
<evidence type="ECO:0000313" key="4">
    <source>
        <dbReference type="EMBL" id="CAG5082978.1"/>
    </source>
</evidence>
<keyword evidence="3" id="KW-1133">Transmembrane helix</keyword>
<sequence>MNIEPTYKITDLPISQDVGENIRHLKDIFKNCADIVYEHIAAGPDMCCSAWIVYCETLADQQSSSDILSVLQKLEMHRRGNGEMITSERIREWFEFHGTIDRSYFIHDSLDAVVRMVLQGHVVFFMEHWDRAVSFDGLKLETRGVDEPSAERAAIGPREGTVEKLSLNVGLLRLRLQTPDFKIVKIPSAGRKTGKEVVYGYLDGVVSPTVLEQFEQRIVKVKDCELIDTTMVEKLIQDSAWSPFPQCRYTERTDAATLALLEGKIIVMTQGSGVVLICPALLVEFLQSIEDYYHRRGFTFLIRMLRIAAFLIALFLPSIYVALTTFHSELIPTVLLLAITNTREGIPFPAVIEVIIMEFFFELLREAGIRLPQAVGSAVSIVGALIIGQAAIDSGIASPMMIVVVALTGIASFSIPQYNFAIALRLLKIPFILLAASLGGFGLMIGILLLLMHLCSLRSLGEPYFDPVGPFRPRKFGLLFKAADLNKSGQDAA</sequence>
<evidence type="ECO:0000256" key="2">
    <source>
        <dbReference type="ARBA" id="ARBA00023136"/>
    </source>
</evidence>
<organism evidence="4 5">
    <name type="scientific">Thermobacillus xylanilyticus</name>
    <dbReference type="NCBI Taxonomy" id="76633"/>
    <lineage>
        <taxon>Bacteria</taxon>
        <taxon>Bacillati</taxon>
        <taxon>Bacillota</taxon>
        <taxon>Bacilli</taxon>
        <taxon>Bacillales</taxon>
        <taxon>Paenibacillaceae</taxon>
        <taxon>Thermobacillus</taxon>
    </lineage>
</organism>
<protein>
    <submittedName>
        <fullName evidence="4">Spore germination protein GerA</fullName>
    </submittedName>
</protein>
<feature type="transmembrane region" description="Helical" evidence="3">
    <location>
        <begin position="346"/>
        <end position="364"/>
    </location>
</feature>